<feature type="transmembrane region" description="Helical" evidence="7">
    <location>
        <begin position="173"/>
        <end position="196"/>
    </location>
</feature>
<feature type="transmembrane region" description="Helical" evidence="7">
    <location>
        <begin position="277"/>
        <end position="296"/>
    </location>
</feature>
<evidence type="ECO:0000256" key="7">
    <source>
        <dbReference type="SAM" id="Phobius"/>
    </source>
</evidence>
<feature type="transmembrane region" description="Helical" evidence="7">
    <location>
        <begin position="51"/>
        <end position="68"/>
    </location>
</feature>
<feature type="transmembrane region" description="Helical" evidence="7">
    <location>
        <begin position="138"/>
        <end position="161"/>
    </location>
</feature>
<organism evidence="9 10">
    <name type="scientific">Halalkalicoccus tibetensis</name>
    <dbReference type="NCBI Taxonomy" id="175632"/>
    <lineage>
        <taxon>Archaea</taxon>
        <taxon>Methanobacteriati</taxon>
        <taxon>Methanobacteriota</taxon>
        <taxon>Stenosarchaea group</taxon>
        <taxon>Halobacteria</taxon>
        <taxon>Halobacteriales</taxon>
        <taxon>Halococcaceae</taxon>
        <taxon>Halalkalicoccus</taxon>
    </lineage>
</organism>
<dbReference type="InterPro" id="IPR004681">
    <property type="entry name" value="TRAP_DctM"/>
</dbReference>
<evidence type="ECO:0000256" key="2">
    <source>
        <dbReference type="ARBA" id="ARBA00022475"/>
    </source>
</evidence>
<name>A0ABD5VAN9_9EURY</name>
<evidence type="ECO:0000256" key="4">
    <source>
        <dbReference type="ARBA" id="ARBA00022692"/>
    </source>
</evidence>
<dbReference type="InterPro" id="IPR010656">
    <property type="entry name" value="DctM"/>
</dbReference>
<accession>A0ABD5VAN9</accession>
<proteinExistence type="predicted"/>
<keyword evidence="5 7" id="KW-1133">Transmembrane helix</keyword>
<feature type="transmembrane region" description="Helical" evidence="7">
    <location>
        <begin position="246"/>
        <end position="265"/>
    </location>
</feature>
<feature type="transmembrane region" description="Helical" evidence="7">
    <location>
        <begin position="216"/>
        <end position="239"/>
    </location>
</feature>
<dbReference type="PANTHER" id="PTHR33362:SF2">
    <property type="entry name" value="TRAP TRANSPORTER LARGE PERMEASE PROTEIN"/>
    <property type="match status" value="1"/>
</dbReference>
<dbReference type="GO" id="GO:0005886">
    <property type="term" value="C:plasma membrane"/>
    <property type="evidence" value="ECO:0007669"/>
    <property type="project" value="UniProtKB-SubCell"/>
</dbReference>
<dbReference type="PIRSF" id="PIRSF006066">
    <property type="entry name" value="HI0050"/>
    <property type="match status" value="1"/>
</dbReference>
<dbReference type="PANTHER" id="PTHR33362">
    <property type="entry name" value="SIALIC ACID TRAP TRANSPORTER PERMEASE PROTEIN SIAT-RELATED"/>
    <property type="match status" value="1"/>
</dbReference>
<evidence type="ECO:0000256" key="1">
    <source>
        <dbReference type="ARBA" id="ARBA00004429"/>
    </source>
</evidence>
<dbReference type="AlphaFoldDB" id="A0ABD5VAN9"/>
<keyword evidence="10" id="KW-1185">Reference proteome</keyword>
<reference evidence="9 10" key="1">
    <citation type="journal article" date="2019" name="Int. J. Syst. Evol. Microbiol.">
        <title>The Global Catalogue of Microorganisms (GCM) 10K type strain sequencing project: providing services to taxonomists for standard genome sequencing and annotation.</title>
        <authorList>
            <consortium name="The Broad Institute Genomics Platform"/>
            <consortium name="The Broad Institute Genome Sequencing Center for Infectious Disease"/>
            <person name="Wu L."/>
            <person name="Ma J."/>
        </authorList>
    </citation>
    <scope>NUCLEOTIDE SEQUENCE [LARGE SCALE GENOMIC DNA]</scope>
    <source>
        <strain evidence="9 10">CGMCC 1.3240</strain>
    </source>
</reference>
<feature type="transmembrane region" description="Helical" evidence="7">
    <location>
        <begin position="317"/>
        <end position="343"/>
    </location>
</feature>
<evidence type="ECO:0000256" key="6">
    <source>
        <dbReference type="ARBA" id="ARBA00023136"/>
    </source>
</evidence>
<gene>
    <name evidence="9" type="ORF">ACFQGH_18600</name>
</gene>
<evidence type="ECO:0000313" key="10">
    <source>
        <dbReference type="Proteomes" id="UP001596312"/>
    </source>
</evidence>
<keyword evidence="3" id="KW-0997">Cell inner membrane</keyword>
<dbReference type="Proteomes" id="UP001596312">
    <property type="component" value="Unassembled WGS sequence"/>
</dbReference>
<comment type="subcellular location">
    <subcellularLocation>
        <location evidence="1">Cell inner membrane</location>
        <topology evidence="1">Multi-pass membrane protein</topology>
    </subcellularLocation>
</comment>
<dbReference type="NCBIfam" id="TIGR00786">
    <property type="entry name" value="dctM"/>
    <property type="match status" value="1"/>
</dbReference>
<evidence type="ECO:0000256" key="5">
    <source>
        <dbReference type="ARBA" id="ARBA00022989"/>
    </source>
</evidence>
<evidence type="ECO:0000313" key="9">
    <source>
        <dbReference type="EMBL" id="MFC6907195.1"/>
    </source>
</evidence>
<feature type="transmembrane region" description="Helical" evidence="7">
    <location>
        <begin position="400"/>
        <end position="423"/>
    </location>
</feature>
<protein>
    <submittedName>
        <fullName evidence="9">TRAP transporter large permease</fullName>
    </submittedName>
</protein>
<feature type="transmembrane region" description="Helical" evidence="7">
    <location>
        <begin position="363"/>
        <end position="388"/>
    </location>
</feature>
<dbReference type="EMBL" id="JBHSXQ010000007">
    <property type="protein sequence ID" value="MFC6907195.1"/>
    <property type="molecule type" value="Genomic_DNA"/>
</dbReference>
<sequence>MSELLLLAALLIFLMSMIFLRLEIAFAIGITGVIWVLIAGEPLTVVASRSFSGMNSFTLLAIPFFILAGELMNKVGISDTLIKIANMSLGRMRGGLAQANIGSSMLFAGISGSAIADVAALGTVFVPRMSEEGFDRDFAAAVTAASSVIGPIIPPSNNLIVYGAVTGVSIGGLFAGAIIPGILLGVTLMVMVYIFSYWEEYPKYKPTTEEENYPKLVGEGVVAITMPVIIIYGIIGGFFTVTEAAAVACAYAILLGIFLQTLSISDLYSALYDSLDITAQIFTMIGFSLILAWMLARRNFPTIFGQFIQDLGVGQVGFLLLIATLLLFIGTWLSITATIIMLAPTLDQLATALGIHELQFGVIMVLALGYGLITPPLGVSLFAVSSVGDVKVWPVAKRVIPFYICFLIVLLLVILIPELTLYLPRSWGLA</sequence>
<evidence type="ECO:0000256" key="3">
    <source>
        <dbReference type="ARBA" id="ARBA00022519"/>
    </source>
</evidence>
<keyword evidence="6 7" id="KW-0472">Membrane</keyword>
<keyword evidence="4 7" id="KW-0812">Transmembrane</keyword>
<evidence type="ECO:0000259" key="8">
    <source>
        <dbReference type="Pfam" id="PF06808"/>
    </source>
</evidence>
<comment type="caution">
    <text evidence="9">The sequence shown here is derived from an EMBL/GenBank/DDBJ whole genome shotgun (WGS) entry which is preliminary data.</text>
</comment>
<feature type="transmembrane region" description="Helical" evidence="7">
    <location>
        <begin position="101"/>
        <end position="126"/>
    </location>
</feature>
<feature type="domain" description="TRAP C4-dicarboxylate transport system permease DctM subunit" evidence="8">
    <location>
        <begin position="11"/>
        <end position="419"/>
    </location>
</feature>
<dbReference type="Pfam" id="PF06808">
    <property type="entry name" value="DctM"/>
    <property type="match status" value="1"/>
</dbReference>
<keyword evidence="2" id="KW-1003">Cell membrane</keyword>